<sequence length="44" mass="5252">MKKTIKLVSMEITMSSLTFSHEFIREAQLRDKRFLTVSHEQQLI</sequence>
<proteinExistence type="predicted"/>
<accession>A0A0G0KGJ9</accession>
<name>A0A0G0KGJ9_9BACT</name>
<dbReference type="EMBL" id="LBUZ01000029">
    <property type="protein sequence ID" value="KKQ74590.1"/>
    <property type="molecule type" value="Genomic_DNA"/>
</dbReference>
<gene>
    <name evidence="1" type="ORF">US96_C0029G0004</name>
</gene>
<reference evidence="1" key="1">
    <citation type="journal article" date="2015" name="Nature">
        <title>rRNA introns, odd ribosomes, and small enigmatic genomes across a large radiation of phyla.</title>
        <authorList>
            <person name="Brown C.T."/>
            <person name="Hug L.A."/>
            <person name="Thomas B.C."/>
            <person name="Sharon I."/>
            <person name="Castelle C.J."/>
            <person name="Singh A."/>
            <person name="Wilkins M.J."/>
            <person name="Williams K.H."/>
            <person name="Banfield J.F."/>
        </authorList>
    </citation>
    <scope>NUCLEOTIDE SEQUENCE [LARGE SCALE GENOMIC DNA]</scope>
</reference>
<protein>
    <submittedName>
        <fullName evidence="1">Uncharacterized protein</fullName>
    </submittedName>
</protein>
<comment type="caution">
    <text evidence="1">The sequence shown here is derived from an EMBL/GenBank/DDBJ whole genome shotgun (WGS) entry which is preliminary data.</text>
</comment>
<organism evidence="1">
    <name type="scientific">Candidatus Woesebacteria bacterium GW2011_GWB1_38_5b</name>
    <dbReference type="NCBI Taxonomy" id="1618569"/>
    <lineage>
        <taxon>Bacteria</taxon>
        <taxon>Candidatus Woeseibacteriota</taxon>
    </lineage>
</organism>
<evidence type="ECO:0000313" key="1">
    <source>
        <dbReference type="EMBL" id="KKQ74590.1"/>
    </source>
</evidence>
<dbReference type="Proteomes" id="UP000034181">
    <property type="component" value="Unassembled WGS sequence"/>
</dbReference>
<dbReference type="AlphaFoldDB" id="A0A0G0KGJ9"/>